<dbReference type="AlphaFoldDB" id="C6HY08"/>
<evidence type="ECO:0000256" key="2">
    <source>
        <dbReference type="SAM" id="Phobius"/>
    </source>
</evidence>
<name>C6HY08_9BACT</name>
<evidence type="ECO:0000313" key="4">
    <source>
        <dbReference type="Proteomes" id="UP000009374"/>
    </source>
</evidence>
<dbReference type="EMBL" id="GG693875">
    <property type="protein sequence ID" value="EES52620.1"/>
    <property type="molecule type" value="Genomic_DNA"/>
</dbReference>
<dbReference type="PROSITE" id="PS50005">
    <property type="entry name" value="TPR"/>
    <property type="match status" value="2"/>
</dbReference>
<evidence type="ECO:0000313" key="3">
    <source>
        <dbReference type="EMBL" id="EES52620.1"/>
    </source>
</evidence>
<dbReference type="InterPro" id="IPR011990">
    <property type="entry name" value="TPR-like_helical_dom_sf"/>
</dbReference>
<dbReference type="Pfam" id="PF13432">
    <property type="entry name" value="TPR_16"/>
    <property type="match status" value="1"/>
</dbReference>
<keyword evidence="2" id="KW-1133">Transmembrane helix</keyword>
<keyword evidence="4" id="KW-1185">Reference proteome</keyword>
<protein>
    <submittedName>
        <fullName evidence="3">Uncharacterized protein</fullName>
    </submittedName>
</protein>
<keyword evidence="2" id="KW-0812">Transmembrane</keyword>
<organism evidence="3 4">
    <name type="scientific">Leptospirillum ferrodiazotrophum</name>
    <dbReference type="NCBI Taxonomy" id="412449"/>
    <lineage>
        <taxon>Bacteria</taxon>
        <taxon>Pseudomonadati</taxon>
        <taxon>Nitrospirota</taxon>
        <taxon>Nitrospiria</taxon>
        <taxon>Nitrospirales</taxon>
        <taxon>Nitrospiraceae</taxon>
        <taxon>Leptospirillum</taxon>
    </lineage>
</organism>
<proteinExistence type="predicted"/>
<accession>C6HY08</accession>
<dbReference type="InterPro" id="IPR019734">
    <property type="entry name" value="TPR_rpt"/>
</dbReference>
<dbReference type="SUPFAM" id="SSF48452">
    <property type="entry name" value="TPR-like"/>
    <property type="match status" value="1"/>
</dbReference>
<keyword evidence="2" id="KW-0472">Membrane</keyword>
<sequence>MTRLLLLVMLVLAVALVKLAEWNDQKVSFQILPHQVLLLPQITLIVLAFSLGAALVFLIHGLSDLLGWVKNLRESRDEKRAERAQALWKRTWTEINRSHMPQALSVLERLVALFPDHREALLLLGDLKRSSGDYVGAIRIHRRARVFDEEDVRLILALATDYECAERVEDALVLFREYFKKEGRNREVLEEFRRLLMREDRWEEALSVQTALARSFEKGERRDREVALLVGLRFEVGSLLHRQGNTEGARRAFRGALKIDPAFTPARLGLAEAQIAEGREKEGIENLQEGWTRTSETLYLVRLEEFYLEKGNPDAILSLYSKALDRHPANPSLSFHKARVYNRLGMEDESLSLLESLEGEAAWGGEYYRLMGEIYEKRHQMDLALECFRRILSLELPFDLPYGCRNCRTFFPEWSGRCPSCHQWNTIFRTDGQVLPGSGAPPVVDPATALSHRTAYQEYFSGPGLT</sequence>
<dbReference type="Proteomes" id="UP000009374">
    <property type="component" value="Unassembled WGS sequence"/>
</dbReference>
<feature type="transmembrane region" description="Helical" evidence="2">
    <location>
        <begin position="44"/>
        <end position="69"/>
    </location>
</feature>
<dbReference type="PANTHER" id="PTHR12558:SF13">
    <property type="entry name" value="CELL DIVISION CYCLE PROTEIN 27 HOMOLOG"/>
    <property type="match status" value="1"/>
</dbReference>
<dbReference type="SMART" id="SM00028">
    <property type="entry name" value="TPR"/>
    <property type="match status" value="4"/>
</dbReference>
<reference evidence="3 4" key="1">
    <citation type="journal article" date="2009" name="Appl. Environ. Microbiol.">
        <title>Community genomic and proteomic analyses of chemoautotrophic iron-oxidizing "Leptospirillum rubarum" (Group II) and "Leptospirillum ferrodiazotrophum" (Group III) bacteria in acid mine drainage biofilms.</title>
        <authorList>
            <person name="Goltsman D.S."/>
            <person name="Denef V.J."/>
            <person name="Singer S.W."/>
            <person name="VerBerkmoes N.C."/>
            <person name="Lefsrud M."/>
            <person name="Mueller R.S."/>
            <person name="Dick G.J."/>
            <person name="Sun C.L."/>
            <person name="Wheeler K.E."/>
            <person name="Zemla A."/>
            <person name="Baker B.J."/>
            <person name="Hauser L."/>
            <person name="Land M."/>
            <person name="Shah M.B."/>
            <person name="Thelen M.P."/>
            <person name="Hettich R.L."/>
            <person name="Banfield J.F."/>
        </authorList>
    </citation>
    <scope>NUCLEOTIDE SEQUENCE [LARGE SCALE GENOMIC DNA]</scope>
</reference>
<feature type="repeat" description="TPR" evidence="1">
    <location>
        <begin position="365"/>
        <end position="398"/>
    </location>
</feature>
<evidence type="ECO:0000256" key="1">
    <source>
        <dbReference type="PROSITE-ProRule" id="PRU00339"/>
    </source>
</evidence>
<keyword evidence="1" id="KW-0802">TPR repeat</keyword>
<dbReference type="Pfam" id="PF14559">
    <property type="entry name" value="TPR_19"/>
    <property type="match status" value="1"/>
</dbReference>
<dbReference type="PANTHER" id="PTHR12558">
    <property type="entry name" value="CELL DIVISION CYCLE 16,23,27"/>
    <property type="match status" value="1"/>
</dbReference>
<feature type="repeat" description="TPR" evidence="1">
    <location>
        <begin position="230"/>
        <end position="263"/>
    </location>
</feature>
<gene>
    <name evidence="3" type="ORF">UBAL3_93200123</name>
</gene>
<dbReference type="Gene3D" id="1.25.40.10">
    <property type="entry name" value="Tetratricopeptide repeat domain"/>
    <property type="match status" value="1"/>
</dbReference>